<evidence type="ECO:0000256" key="1">
    <source>
        <dbReference type="SAM" id="MobiDB-lite"/>
    </source>
</evidence>
<dbReference type="AlphaFoldDB" id="A0A9W8GYQ5"/>
<dbReference type="OrthoDB" id="5538472at2759"/>
<keyword evidence="3" id="KW-1185">Reference proteome</keyword>
<feature type="region of interest" description="Disordered" evidence="1">
    <location>
        <begin position="36"/>
        <end position="57"/>
    </location>
</feature>
<sequence>MRSLQRDSDTSRCSPLELLDLKTLLHKAGCLPGRLQPSKRAHAIPPLPPSATLPQHPSILRRPDAQQSAGSQRHVKFVLPSTPSDISYARSFNSTGGNSDKTASHDFDTEAYINERCRQAARESEAMSAAYVAAQMVQRIPEPCLRELVDLGSLDRTLVVYTRELGRLAIDNYRPFKSLYFYGVVLFHLGKHRPIDFHDAARVCDAAVTLNNASSPITPFTGNSIDVPSLCSFLGLGVDLSGNLAMSVTDGVARARTSWNAINLARMAYALPAGRLVANLEEPAVLNCLAHHINRRCVIRPVFNYMFEQFTDSGRTELPVVDEALQFQIYSTVREVMTKVYGTSQPLPLSYVMYTTLFAIIETNEKIVRGIAEAGGTPSDICTTVFSGSSDDRDSIDNTDSSTNLSDPMRGKEMLELLDWDLAAAIGYLLAHRYHESDVEVTKMRAKLGALAFGVDASVSQPFPPILPLQDTGLHQYVHHYVSAIYCRWPHGFAYMVIDETVDAYNVIIQTLREELGLSSS</sequence>
<accession>A0A9W8GYQ5</accession>
<proteinExistence type="predicted"/>
<dbReference type="Proteomes" id="UP001140011">
    <property type="component" value="Unassembled WGS sequence"/>
</dbReference>
<name>A0A9W8GYQ5_9FUNG</name>
<protein>
    <submittedName>
        <fullName evidence="2">Uncharacterized protein</fullName>
    </submittedName>
</protein>
<comment type="caution">
    <text evidence="2">The sequence shown here is derived from an EMBL/GenBank/DDBJ whole genome shotgun (WGS) entry which is preliminary data.</text>
</comment>
<evidence type="ECO:0000313" key="2">
    <source>
        <dbReference type="EMBL" id="KAJ2753546.1"/>
    </source>
</evidence>
<organism evidence="2 3">
    <name type="scientific">Coemansia pectinata</name>
    <dbReference type="NCBI Taxonomy" id="1052879"/>
    <lineage>
        <taxon>Eukaryota</taxon>
        <taxon>Fungi</taxon>
        <taxon>Fungi incertae sedis</taxon>
        <taxon>Zoopagomycota</taxon>
        <taxon>Kickxellomycotina</taxon>
        <taxon>Kickxellomycetes</taxon>
        <taxon>Kickxellales</taxon>
        <taxon>Kickxellaceae</taxon>
        <taxon>Coemansia</taxon>
    </lineage>
</organism>
<gene>
    <name evidence="2" type="ORF">GGI19_003056</name>
</gene>
<dbReference type="EMBL" id="JANBUH010000181">
    <property type="protein sequence ID" value="KAJ2753546.1"/>
    <property type="molecule type" value="Genomic_DNA"/>
</dbReference>
<evidence type="ECO:0000313" key="3">
    <source>
        <dbReference type="Proteomes" id="UP001140011"/>
    </source>
</evidence>
<reference evidence="2" key="1">
    <citation type="submission" date="2022-07" db="EMBL/GenBank/DDBJ databases">
        <title>Phylogenomic reconstructions and comparative analyses of Kickxellomycotina fungi.</title>
        <authorList>
            <person name="Reynolds N.K."/>
            <person name="Stajich J.E."/>
            <person name="Barry K."/>
            <person name="Grigoriev I.V."/>
            <person name="Crous P."/>
            <person name="Smith M.E."/>
        </authorList>
    </citation>
    <scope>NUCLEOTIDE SEQUENCE</scope>
    <source>
        <strain evidence="2">BCRC 34297</strain>
    </source>
</reference>